<dbReference type="PROSITE" id="PS51257">
    <property type="entry name" value="PROKAR_LIPOPROTEIN"/>
    <property type="match status" value="1"/>
</dbReference>
<gene>
    <name evidence="2" type="ORF">UT41_C0001G0090</name>
</gene>
<evidence type="ECO:0000256" key="1">
    <source>
        <dbReference type="SAM" id="SignalP"/>
    </source>
</evidence>
<accession>A0A0G0NI87</accession>
<comment type="caution">
    <text evidence="2">The sequence shown here is derived from an EMBL/GenBank/DDBJ whole genome shotgun (WGS) entry which is preliminary data.</text>
</comment>
<feature type="chain" id="PRO_5002533724" description="Lipoprotein" evidence="1">
    <location>
        <begin position="21"/>
        <end position="227"/>
    </location>
</feature>
<feature type="signal peptide" evidence="1">
    <location>
        <begin position="1"/>
        <end position="20"/>
    </location>
</feature>
<evidence type="ECO:0000313" key="2">
    <source>
        <dbReference type="EMBL" id="KKR12546.1"/>
    </source>
</evidence>
<reference evidence="2 3" key="1">
    <citation type="journal article" date="2015" name="Nature">
        <title>rRNA introns, odd ribosomes, and small enigmatic genomes across a large radiation of phyla.</title>
        <authorList>
            <person name="Brown C.T."/>
            <person name="Hug L.A."/>
            <person name="Thomas B.C."/>
            <person name="Sharon I."/>
            <person name="Castelle C.J."/>
            <person name="Singh A."/>
            <person name="Wilkins M.J."/>
            <person name="Williams K.H."/>
            <person name="Banfield J.F."/>
        </authorList>
    </citation>
    <scope>NUCLEOTIDE SEQUENCE [LARGE SCALE GENOMIC DNA]</scope>
</reference>
<proteinExistence type="predicted"/>
<keyword evidence="1" id="KW-0732">Signal</keyword>
<sequence>MKRFLVLAALALTIGLAGCAGDVYIEAPAAAIQPPTEEQPPPIVAGTAYVSMVGGGNLSQVVPFWSTKVTLLTFIVAMDGKEDGILKMVLPEFYAYSYQELLPTGLLQNITLIAEDNTQVGIVATMLMQRPAAPENGWKDTTYTAIPSEAVITKGTMRTFRIVADTGWSWSYQLTTTLPNAGSGMFAGGIGDHIIIRGASSGELLEVRGEALGSPTFFYDPYLGGKG</sequence>
<evidence type="ECO:0000313" key="3">
    <source>
        <dbReference type="Proteomes" id="UP000034665"/>
    </source>
</evidence>
<dbReference type="STRING" id="1619013.UT41_C0001G0090"/>
<protein>
    <recommendedName>
        <fullName evidence="4">Lipoprotein</fullName>
    </recommendedName>
</protein>
<evidence type="ECO:0008006" key="4">
    <source>
        <dbReference type="Google" id="ProtNLM"/>
    </source>
</evidence>
<organism evidence="2 3">
    <name type="scientific">Candidatus Wolfebacteria bacterium GW2011_GWC2_39_22</name>
    <dbReference type="NCBI Taxonomy" id="1619013"/>
    <lineage>
        <taxon>Bacteria</taxon>
        <taxon>Candidatus Wolfeibacteriota</taxon>
    </lineage>
</organism>
<name>A0A0G0NI87_9BACT</name>
<dbReference type="EMBL" id="LBWR01000001">
    <property type="protein sequence ID" value="KKR12546.1"/>
    <property type="molecule type" value="Genomic_DNA"/>
</dbReference>
<dbReference type="Proteomes" id="UP000034665">
    <property type="component" value="Unassembled WGS sequence"/>
</dbReference>
<dbReference type="AlphaFoldDB" id="A0A0G0NI87"/>